<protein>
    <submittedName>
        <fullName evidence="2">Uncharacterized protein</fullName>
    </submittedName>
</protein>
<organism evidence="2">
    <name type="scientific">Brassica cretica</name>
    <name type="common">Mustard</name>
    <dbReference type="NCBI Taxonomy" id="69181"/>
    <lineage>
        <taxon>Eukaryota</taxon>
        <taxon>Viridiplantae</taxon>
        <taxon>Streptophyta</taxon>
        <taxon>Embryophyta</taxon>
        <taxon>Tracheophyta</taxon>
        <taxon>Spermatophyta</taxon>
        <taxon>Magnoliopsida</taxon>
        <taxon>eudicotyledons</taxon>
        <taxon>Gunneridae</taxon>
        <taxon>Pentapetalae</taxon>
        <taxon>rosids</taxon>
        <taxon>malvids</taxon>
        <taxon>Brassicales</taxon>
        <taxon>Brassicaceae</taxon>
        <taxon>Brassiceae</taxon>
        <taxon>Brassica</taxon>
    </lineage>
</organism>
<gene>
    <name evidence="2" type="ORF">F2Q70_00036689</name>
</gene>
<dbReference type="AlphaFoldDB" id="A0A8S9JSP9"/>
<name>A0A8S9JSP9_BRACR</name>
<evidence type="ECO:0000313" key="2">
    <source>
        <dbReference type="EMBL" id="KAF2585550.1"/>
    </source>
</evidence>
<proteinExistence type="predicted"/>
<evidence type="ECO:0000256" key="1">
    <source>
        <dbReference type="SAM" id="MobiDB-lite"/>
    </source>
</evidence>
<feature type="region of interest" description="Disordered" evidence="1">
    <location>
        <begin position="49"/>
        <end position="74"/>
    </location>
</feature>
<sequence length="156" mass="16591">MHKFLSDYPSYKASGVESGEVIAAGQTSTREIIWTGWLNPICSGPHRPAPNKTIKGYSGSVENESSSRVTQRSRVSTSAASWSNIGGGACYGLGRAVKTVATQTGIGGTDHSEVRKLLHDLISAHQRPSTGVTFQSGEARKLWTSRLLKRVCGAGS</sequence>
<dbReference type="EMBL" id="QGKY02000246">
    <property type="protein sequence ID" value="KAF2585550.1"/>
    <property type="molecule type" value="Genomic_DNA"/>
</dbReference>
<reference evidence="2" key="1">
    <citation type="submission" date="2019-12" db="EMBL/GenBank/DDBJ databases">
        <title>Genome sequencing and annotation of Brassica cretica.</title>
        <authorList>
            <person name="Studholme D.J."/>
            <person name="Sarris P.F."/>
        </authorList>
    </citation>
    <scope>NUCLEOTIDE SEQUENCE</scope>
    <source>
        <strain evidence="2">PFS-102/07</strain>
        <tissue evidence="2">Leaf</tissue>
    </source>
</reference>
<accession>A0A8S9JSP9</accession>
<comment type="caution">
    <text evidence="2">The sequence shown here is derived from an EMBL/GenBank/DDBJ whole genome shotgun (WGS) entry which is preliminary data.</text>
</comment>